<comment type="caution">
    <text evidence="11">The sequence shown here is derived from an EMBL/GenBank/DDBJ whole genome shotgun (WGS) entry which is preliminary data.</text>
</comment>
<feature type="region of interest" description="Disordered" evidence="9">
    <location>
        <begin position="322"/>
        <end position="358"/>
    </location>
</feature>
<protein>
    <recommendedName>
        <fullName evidence="10">Protein kinase domain-containing protein</fullName>
    </recommendedName>
</protein>
<evidence type="ECO:0000256" key="9">
    <source>
        <dbReference type="SAM" id="MobiDB-lite"/>
    </source>
</evidence>
<evidence type="ECO:0000256" key="8">
    <source>
        <dbReference type="RuleBase" id="RU000304"/>
    </source>
</evidence>
<evidence type="ECO:0000256" key="4">
    <source>
        <dbReference type="ARBA" id="ARBA00022741"/>
    </source>
</evidence>
<dbReference type="Pfam" id="PF07714">
    <property type="entry name" value="PK_Tyr_Ser-Thr"/>
    <property type="match status" value="1"/>
</dbReference>
<evidence type="ECO:0000256" key="1">
    <source>
        <dbReference type="ARBA" id="ARBA00004479"/>
    </source>
</evidence>
<name>A0ABS8W2K8_DATST</name>
<feature type="domain" description="Protein kinase" evidence="10">
    <location>
        <begin position="26"/>
        <end position="295"/>
    </location>
</feature>
<evidence type="ECO:0000259" key="10">
    <source>
        <dbReference type="PROSITE" id="PS50011"/>
    </source>
</evidence>
<keyword evidence="12" id="KW-1185">Reference proteome</keyword>
<dbReference type="PANTHER" id="PTHR48006:SF30">
    <property type="entry name" value="LRR RECEPTOR-LIKE SERINE_THREONINE-PROTEIN KINASE RFK1 ISOFORM X1-RELATED"/>
    <property type="match status" value="1"/>
</dbReference>
<feature type="compositionally biased region" description="Polar residues" evidence="9">
    <location>
        <begin position="330"/>
        <end position="346"/>
    </location>
</feature>
<dbReference type="CDD" id="cd14066">
    <property type="entry name" value="STKc_IRAK"/>
    <property type="match status" value="1"/>
</dbReference>
<evidence type="ECO:0000256" key="6">
    <source>
        <dbReference type="ARBA" id="ARBA00022840"/>
    </source>
</evidence>
<dbReference type="Proteomes" id="UP000823775">
    <property type="component" value="Unassembled WGS sequence"/>
</dbReference>
<evidence type="ECO:0000256" key="5">
    <source>
        <dbReference type="ARBA" id="ARBA00022777"/>
    </source>
</evidence>
<comment type="similarity">
    <text evidence="8">Belongs to the protein kinase superfamily.</text>
</comment>
<gene>
    <name evidence="11" type="ORF">HAX54_041841</name>
</gene>
<dbReference type="Gene3D" id="3.30.200.20">
    <property type="entry name" value="Phosphorylase Kinase, domain 1"/>
    <property type="match status" value="1"/>
</dbReference>
<dbReference type="PROSITE" id="PS00108">
    <property type="entry name" value="PROTEIN_KINASE_ST"/>
    <property type="match status" value="1"/>
</dbReference>
<dbReference type="PROSITE" id="PS50011">
    <property type="entry name" value="PROTEIN_KINASE_DOM"/>
    <property type="match status" value="1"/>
</dbReference>
<proteinExistence type="inferred from homology"/>
<keyword evidence="4 7" id="KW-0547">Nucleotide-binding</keyword>
<dbReference type="InterPro" id="IPR011009">
    <property type="entry name" value="Kinase-like_dom_sf"/>
</dbReference>
<evidence type="ECO:0000313" key="12">
    <source>
        <dbReference type="Proteomes" id="UP000823775"/>
    </source>
</evidence>
<dbReference type="PANTHER" id="PTHR48006">
    <property type="entry name" value="LEUCINE-RICH REPEAT-CONTAINING PROTEIN DDB_G0281931-RELATED"/>
    <property type="match status" value="1"/>
</dbReference>
<feature type="binding site" evidence="7">
    <location>
        <position position="54"/>
    </location>
    <ligand>
        <name>ATP</name>
        <dbReference type="ChEBI" id="CHEBI:30616"/>
    </ligand>
</feature>
<keyword evidence="6 7" id="KW-0067">ATP-binding</keyword>
<evidence type="ECO:0000256" key="2">
    <source>
        <dbReference type="ARBA" id="ARBA00022527"/>
    </source>
</evidence>
<dbReference type="PROSITE" id="PS00107">
    <property type="entry name" value="PROTEIN_KINASE_ATP"/>
    <property type="match status" value="1"/>
</dbReference>
<organism evidence="11 12">
    <name type="scientific">Datura stramonium</name>
    <name type="common">Jimsonweed</name>
    <name type="synonym">Common thornapple</name>
    <dbReference type="NCBI Taxonomy" id="4076"/>
    <lineage>
        <taxon>Eukaryota</taxon>
        <taxon>Viridiplantae</taxon>
        <taxon>Streptophyta</taxon>
        <taxon>Embryophyta</taxon>
        <taxon>Tracheophyta</taxon>
        <taxon>Spermatophyta</taxon>
        <taxon>Magnoliopsida</taxon>
        <taxon>eudicotyledons</taxon>
        <taxon>Gunneridae</taxon>
        <taxon>Pentapetalae</taxon>
        <taxon>asterids</taxon>
        <taxon>lamiids</taxon>
        <taxon>Solanales</taxon>
        <taxon>Solanaceae</taxon>
        <taxon>Solanoideae</taxon>
        <taxon>Datureae</taxon>
        <taxon>Datura</taxon>
    </lineage>
</organism>
<dbReference type="InterPro" id="IPR008271">
    <property type="entry name" value="Ser/Thr_kinase_AS"/>
</dbReference>
<dbReference type="Gene3D" id="1.10.510.10">
    <property type="entry name" value="Transferase(Phosphotransferase) domain 1"/>
    <property type="match status" value="1"/>
</dbReference>
<reference evidence="11 12" key="1">
    <citation type="journal article" date="2021" name="BMC Genomics">
        <title>Datura genome reveals duplications of psychoactive alkaloid biosynthetic genes and high mutation rate following tissue culture.</title>
        <authorList>
            <person name="Rajewski A."/>
            <person name="Carter-House D."/>
            <person name="Stajich J."/>
            <person name="Litt A."/>
        </authorList>
    </citation>
    <scope>NUCLEOTIDE SEQUENCE [LARGE SCALE GENOMIC DNA]</scope>
    <source>
        <strain evidence="11">AR-01</strain>
    </source>
</reference>
<dbReference type="SUPFAM" id="SSF56112">
    <property type="entry name" value="Protein kinase-like (PK-like)"/>
    <property type="match status" value="1"/>
</dbReference>
<dbReference type="SMART" id="SM00220">
    <property type="entry name" value="S_TKc"/>
    <property type="match status" value="1"/>
</dbReference>
<dbReference type="InterPro" id="IPR000719">
    <property type="entry name" value="Prot_kinase_dom"/>
</dbReference>
<comment type="subcellular location">
    <subcellularLocation>
        <location evidence="1">Membrane</location>
        <topology evidence="1">Single-pass type I membrane protein</topology>
    </subcellularLocation>
</comment>
<keyword evidence="2 8" id="KW-0723">Serine/threonine-protein kinase</keyword>
<sequence>MTDLEGMELQTISFSLKQIKAATNNFDASNKIGEGGFGAVFKGRLSDGTSVAVKQLSHQSKQGNREFLNEIGMISCLQHPNLVKLHGCCIEGTELLLVYEYLENNSLAHALFKKSQLILDWPTRFKICVGIAKGLAFLHEESSLKIVHRDIKATNVLLDGDLNPKISDFGLARLTEDDNTHISTRVAGTIGYMAPEYALWGYLTYKADVYSFGIVLLEIVSGKNNNKDVPSDNFFCLLDWAYHLLQNGKIEELIDDKLGSQFSRAEAERIIKVALLCTTATPSLRPLMSEAVGMLEGKRDVPDDIPETSMYTDDLRVKALKDFHGERKNQSTSSNQAQWASTQTASDLCEYNPESRSY</sequence>
<accession>A0ABS8W2K8</accession>
<dbReference type="EMBL" id="JACEIK010006079">
    <property type="protein sequence ID" value="MCE2055054.1"/>
    <property type="molecule type" value="Genomic_DNA"/>
</dbReference>
<dbReference type="InterPro" id="IPR017441">
    <property type="entry name" value="Protein_kinase_ATP_BS"/>
</dbReference>
<keyword evidence="3" id="KW-0808">Transferase</keyword>
<dbReference type="InterPro" id="IPR051824">
    <property type="entry name" value="LRR_Rcpt-Like_S/T_Kinase"/>
</dbReference>
<dbReference type="InterPro" id="IPR001245">
    <property type="entry name" value="Ser-Thr/Tyr_kinase_cat_dom"/>
</dbReference>
<keyword evidence="5" id="KW-0418">Kinase</keyword>
<evidence type="ECO:0000313" key="11">
    <source>
        <dbReference type="EMBL" id="MCE2055054.1"/>
    </source>
</evidence>
<evidence type="ECO:0000256" key="7">
    <source>
        <dbReference type="PROSITE-ProRule" id="PRU10141"/>
    </source>
</evidence>
<evidence type="ECO:0000256" key="3">
    <source>
        <dbReference type="ARBA" id="ARBA00022679"/>
    </source>
</evidence>